<accession>A0A0S6VU02</accession>
<feature type="domain" description="VTC" evidence="1">
    <location>
        <begin position="12"/>
        <end position="228"/>
    </location>
</feature>
<dbReference type="Gene3D" id="3.20.100.30">
    <property type="entry name" value="VTC, catalytic tunnel domain"/>
    <property type="match status" value="1"/>
</dbReference>
<organism evidence="2">
    <name type="scientific">Candidatus Moduliflexus flocculans</name>
    <dbReference type="NCBI Taxonomy" id="1499966"/>
    <lineage>
        <taxon>Bacteria</taxon>
        <taxon>Candidatus Moduliflexota</taxon>
        <taxon>Candidatus Moduliflexia</taxon>
        <taxon>Candidatus Moduliflexales</taxon>
        <taxon>Candidatus Moduliflexaceae</taxon>
    </lineage>
</organism>
<dbReference type="Pfam" id="PF09359">
    <property type="entry name" value="VTC"/>
    <property type="match status" value="1"/>
</dbReference>
<evidence type="ECO:0000313" key="2">
    <source>
        <dbReference type="EMBL" id="GAK51021.1"/>
    </source>
</evidence>
<keyword evidence="3" id="KW-1185">Reference proteome</keyword>
<dbReference type="STRING" id="1499966.U14_02263"/>
<reference evidence="2" key="1">
    <citation type="journal article" date="2015" name="PeerJ">
        <title>First genomic representation of candidate bacterial phylum KSB3 points to enhanced environmental sensing as a trigger of wastewater bulking.</title>
        <authorList>
            <person name="Sekiguchi Y."/>
            <person name="Ohashi A."/>
            <person name="Parks D.H."/>
            <person name="Yamauchi T."/>
            <person name="Tyson G.W."/>
            <person name="Hugenholtz P."/>
        </authorList>
    </citation>
    <scope>NUCLEOTIDE SEQUENCE [LARGE SCALE GENOMIC DNA]</scope>
</reference>
<dbReference type="GO" id="GO:0006799">
    <property type="term" value="P:polyphosphate biosynthetic process"/>
    <property type="evidence" value="ECO:0007669"/>
    <property type="project" value="UniProtKB-ARBA"/>
</dbReference>
<dbReference type="Proteomes" id="UP000030700">
    <property type="component" value="Unassembled WGS sequence"/>
</dbReference>
<dbReference type="InterPro" id="IPR018966">
    <property type="entry name" value="VTC_domain"/>
</dbReference>
<proteinExistence type="predicted"/>
<evidence type="ECO:0000259" key="1">
    <source>
        <dbReference type="Pfam" id="PF09359"/>
    </source>
</evidence>
<sequence length="235" mass="27810">MMPFSPCQTPEYELKFLFPSHRLTIILQWLNHYCVPDPHFPHNQITTIYYDTLDRQFADEKRQSEYQKTKVRVRWYDSATRPENSDDAWLEIKQKIGSQRHKQRIHLPYSRTTLSPLPLEHAILSDEIPRLLPSNGIALGSLRPMFLLQYERHRFLELRDRLRVCVDSQISVRKVNRQFFPMVAFMSGAITVLEIKGSATRLPDSLRQLSRFGGIKASFSKYDVYYQQLINHEVR</sequence>
<dbReference type="InterPro" id="IPR042267">
    <property type="entry name" value="VTC_sf"/>
</dbReference>
<name>A0A0S6VU02_9BACT</name>
<dbReference type="EMBL" id="DF820456">
    <property type="protein sequence ID" value="GAK51021.1"/>
    <property type="molecule type" value="Genomic_DNA"/>
</dbReference>
<dbReference type="SUPFAM" id="SSF55154">
    <property type="entry name" value="CYTH-like phosphatases"/>
    <property type="match status" value="1"/>
</dbReference>
<dbReference type="AlphaFoldDB" id="A0A0S6VU02"/>
<gene>
    <name evidence="2" type="ORF">U14_02263</name>
</gene>
<protein>
    <recommendedName>
        <fullName evidence="1">VTC domain-containing protein</fullName>
    </recommendedName>
</protein>
<dbReference type="CDD" id="cd07750">
    <property type="entry name" value="PolyPPase_VTC_like"/>
    <property type="match status" value="1"/>
</dbReference>
<dbReference type="HOGENOM" id="CLU_1141161_0_0_0"/>
<evidence type="ECO:0000313" key="3">
    <source>
        <dbReference type="Proteomes" id="UP000030700"/>
    </source>
</evidence>
<dbReference type="InterPro" id="IPR033469">
    <property type="entry name" value="CYTH-like_dom_sf"/>
</dbReference>